<reference evidence="1 2" key="1">
    <citation type="submission" date="2014-02" db="EMBL/GenBank/DDBJ databases">
        <title>Expanding our view of genomic diversity in Candidatus Accumulibacter clades.</title>
        <authorList>
            <person name="Skennerton C.T."/>
            <person name="Barr J.J."/>
            <person name="Slater F.R."/>
            <person name="Bond P.L."/>
            <person name="Tyson G.W."/>
        </authorList>
    </citation>
    <scope>NUCLEOTIDE SEQUENCE [LARGE SCALE GENOMIC DNA]</scope>
    <source>
        <strain evidence="2">BA-91</strain>
    </source>
</reference>
<dbReference type="EMBL" id="JDVG02000635">
    <property type="protein sequence ID" value="KFB70856.1"/>
    <property type="molecule type" value="Genomic_DNA"/>
</dbReference>
<dbReference type="AlphaFoldDB" id="A0A080LRK1"/>
<evidence type="ECO:0000313" key="2">
    <source>
        <dbReference type="Proteomes" id="UP000020077"/>
    </source>
</evidence>
<sequence length="122" mass="13731">MFVVGYPQGQGCHDESSFKKVTGSTIRRSGNFNSRERPVAVAEGLAVDMVPPRSVKGLASILRFLGVWRVARELRHLLPGPSLTERRWRQAAGQQSLRARRPLWHHPTCARPETARRIASLH</sequence>
<protein>
    <submittedName>
        <fullName evidence="1">Uncharacterized protein</fullName>
    </submittedName>
</protein>
<proteinExistence type="predicted"/>
<gene>
    <name evidence="1" type="ORF">AW09_004031</name>
</gene>
<accession>A0A080LRK1</accession>
<organism evidence="1 2">
    <name type="scientific">Candidatus Accumulibacter phosphatis</name>
    <dbReference type="NCBI Taxonomy" id="327160"/>
    <lineage>
        <taxon>Bacteria</taxon>
        <taxon>Pseudomonadati</taxon>
        <taxon>Pseudomonadota</taxon>
        <taxon>Betaproteobacteria</taxon>
        <taxon>Candidatus Accumulibacter</taxon>
    </lineage>
</organism>
<name>A0A080LRK1_9PROT</name>
<dbReference type="Proteomes" id="UP000020077">
    <property type="component" value="Unassembled WGS sequence"/>
</dbReference>
<comment type="caution">
    <text evidence="1">The sequence shown here is derived from an EMBL/GenBank/DDBJ whole genome shotgun (WGS) entry which is preliminary data.</text>
</comment>
<evidence type="ECO:0000313" key="1">
    <source>
        <dbReference type="EMBL" id="KFB70856.1"/>
    </source>
</evidence>